<name>A0A4P9C8K1_EUBML</name>
<dbReference type="InterPro" id="IPR012809">
    <property type="entry name" value="ECF_CbiQ"/>
</dbReference>
<dbReference type="Pfam" id="PF02361">
    <property type="entry name" value="CbiQ"/>
    <property type="match status" value="1"/>
</dbReference>
<evidence type="ECO:0000256" key="5">
    <source>
        <dbReference type="ARBA" id="ARBA00023136"/>
    </source>
</evidence>
<gene>
    <name evidence="7" type="primary">cbiQ</name>
    <name evidence="7" type="ORF">CPZ25_006350</name>
</gene>
<dbReference type="CDD" id="cd16914">
    <property type="entry name" value="EcfT"/>
    <property type="match status" value="1"/>
</dbReference>
<protein>
    <submittedName>
        <fullName evidence="7">Cobalt ECF transporter T component CbiQ</fullName>
    </submittedName>
</protein>
<feature type="transmembrane region" description="Helical" evidence="6">
    <location>
        <begin position="66"/>
        <end position="93"/>
    </location>
</feature>
<dbReference type="AlphaFoldDB" id="A0A4P9C8K1"/>
<keyword evidence="3 6" id="KW-0812">Transmembrane</keyword>
<dbReference type="GO" id="GO:0043190">
    <property type="term" value="C:ATP-binding cassette (ABC) transporter complex"/>
    <property type="evidence" value="ECO:0007669"/>
    <property type="project" value="InterPro"/>
</dbReference>
<dbReference type="PANTHER" id="PTHR43723:SF1">
    <property type="entry name" value="COBALT TRANSPORT PROTEIN CBIQ"/>
    <property type="match status" value="1"/>
</dbReference>
<keyword evidence="2" id="KW-1003">Cell membrane</keyword>
<dbReference type="EMBL" id="CP029487">
    <property type="protein sequence ID" value="QCT70962.1"/>
    <property type="molecule type" value="Genomic_DNA"/>
</dbReference>
<dbReference type="GO" id="GO:0006824">
    <property type="term" value="P:cobalt ion transport"/>
    <property type="evidence" value="ECO:0007669"/>
    <property type="project" value="InterPro"/>
</dbReference>
<evidence type="ECO:0000256" key="2">
    <source>
        <dbReference type="ARBA" id="ARBA00022475"/>
    </source>
</evidence>
<comment type="subcellular location">
    <subcellularLocation>
        <location evidence="1">Cell membrane</location>
        <topology evidence="1">Multi-pass membrane protein</topology>
    </subcellularLocation>
</comment>
<accession>A0A4P9C8K1</accession>
<keyword evidence="5 6" id="KW-0472">Membrane</keyword>
<proteinExistence type="predicted"/>
<dbReference type="InterPro" id="IPR003339">
    <property type="entry name" value="ABC/ECF_trnsptr_transmembrane"/>
</dbReference>
<sequence length="295" mass="33418">MKVFLAALAILCVCGLVYWFRHRECAHRHGGHHGHSHGGAVFSIDVLAYNSKINGWNPGFKVGFSLLLLLICVIANNLYVSVLVILITAYITVVMGGVYFRDYLSFLRVPVAFLILGSIAILFNFSKEPLGLWALNCHFFYIYISHDSLMTTLYLWGKAFGAVSAMYMMSLSTPSTEVFGVLRRVHVPKLVIELMNMIYRYIFILMDTQAKMKNSAESRLGYCDFKTAVYSFGHSMSNLFVVSMKRASQYYDAMEARCYDGDLLFLEAEKPLRREQVMAAGLVVLLLTAVWILKF</sequence>
<dbReference type="Proteomes" id="UP000218387">
    <property type="component" value="Chromosome"/>
</dbReference>
<evidence type="ECO:0000313" key="8">
    <source>
        <dbReference type="Proteomes" id="UP000218387"/>
    </source>
</evidence>
<evidence type="ECO:0000256" key="4">
    <source>
        <dbReference type="ARBA" id="ARBA00022989"/>
    </source>
</evidence>
<evidence type="ECO:0000256" key="1">
    <source>
        <dbReference type="ARBA" id="ARBA00004651"/>
    </source>
</evidence>
<evidence type="ECO:0000313" key="7">
    <source>
        <dbReference type="EMBL" id="QCT70962.1"/>
    </source>
</evidence>
<evidence type="ECO:0000256" key="3">
    <source>
        <dbReference type="ARBA" id="ARBA00022692"/>
    </source>
</evidence>
<dbReference type="PANTHER" id="PTHR43723">
    <property type="entry name" value="COBALT TRANSPORT PROTEIN CBIQ"/>
    <property type="match status" value="1"/>
</dbReference>
<keyword evidence="4 6" id="KW-1133">Transmembrane helix</keyword>
<keyword evidence="8" id="KW-1185">Reference proteome</keyword>
<dbReference type="NCBIfam" id="TIGR02454">
    <property type="entry name" value="ECF_T_CbiQ"/>
    <property type="match status" value="1"/>
</dbReference>
<reference evidence="7 8" key="1">
    <citation type="submission" date="2018-05" db="EMBL/GenBank/DDBJ databases">
        <title>Genome comparison of Eubacterium sp.</title>
        <authorList>
            <person name="Feng Y."/>
            <person name="Sanchez-Andrea I."/>
            <person name="Stams A.J.M."/>
            <person name="De Vos W.M."/>
        </authorList>
    </citation>
    <scope>NUCLEOTIDE SEQUENCE [LARGE SCALE GENOMIC DNA]</scope>
    <source>
        <strain evidence="7 8">YI</strain>
    </source>
</reference>
<feature type="transmembrane region" description="Helical" evidence="6">
    <location>
        <begin position="105"/>
        <end position="124"/>
    </location>
</feature>
<organism evidence="7 8">
    <name type="scientific">Eubacterium maltosivorans</name>
    <dbReference type="NCBI Taxonomy" id="2041044"/>
    <lineage>
        <taxon>Bacteria</taxon>
        <taxon>Bacillati</taxon>
        <taxon>Bacillota</taxon>
        <taxon>Clostridia</taxon>
        <taxon>Eubacteriales</taxon>
        <taxon>Eubacteriaceae</taxon>
        <taxon>Eubacterium</taxon>
    </lineage>
</organism>
<dbReference type="InterPro" id="IPR052770">
    <property type="entry name" value="Cobalt_transport_CbiQ"/>
</dbReference>
<evidence type="ECO:0000256" key="6">
    <source>
        <dbReference type="SAM" id="Phobius"/>
    </source>
</evidence>
<dbReference type="KEGG" id="emt:CPZ25_006350"/>
<feature type="transmembrane region" description="Helical" evidence="6">
    <location>
        <begin position="277"/>
        <end position="293"/>
    </location>
</feature>
<dbReference type="RefSeq" id="WP_096920005.1">
    <property type="nucleotide sequence ID" value="NZ_CP029487.1"/>
</dbReference>